<dbReference type="InterPro" id="IPR016039">
    <property type="entry name" value="Thiolase-like"/>
</dbReference>
<dbReference type="InterPro" id="IPR001099">
    <property type="entry name" value="Chalcone/stilbene_synt_N"/>
</dbReference>
<evidence type="ECO:0000259" key="5">
    <source>
        <dbReference type="Pfam" id="PF02797"/>
    </source>
</evidence>
<dbReference type="Pfam" id="PF00195">
    <property type="entry name" value="Chal_sti_synt_N"/>
    <property type="match status" value="1"/>
</dbReference>
<evidence type="ECO:0000259" key="4">
    <source>
        <dbReference type="Pfam" id="PF00195"/>
    </source>
</evidence>
<accession>A0A6A6IBC2</accession>
<protein>
    <submittedName>
        <fullName evidence="6">Thiolase-like protein</fullName>
    </submittedName>
</protein>
<dbReference type="InterPro" id="IPR012328">
    <property type="entry name" value="Chalcone/stilbene_synt_C"/>
</dbReference>
<keyword evidence="2 3" id="KW-0808">Transferase</keyword>
<dbReference type="GO" id="GO:0030639">
    <property type="term" value="P:polyketide biosynthetic process"/>
    <property type="evidence" value="ECO:0007669"/>
    <property type="project" value="TreeGrafter"/>
</dbReference>
<dbReference type="OrthoDB" id="329835at2759"/>
<dbReference type="PANTHER" id="PTHR11877">
    <property type="entry name" value="HYDROXYMETHYLGLUTARYL-COA SYNTHASE"/>
    <property type="match status" value="1"/>
</dbReference>
<evidence type="ECO:0000256" key="3">
    <source>
        <dbReference type="RuleBase" id="RU003633"/>
    </source>
</evidence>
<dbReference type="PANTHER" id="PTHR11877:SF46">
    <property type="entry name" value="TYPE III POLYKETIDE SYNTHASE A"/>
    <property type="match status" value="1"/>
</dbReference>
<dbReference type="RefSeq" id="XP_033682543.1">
    <property type="nucleotide sequence ID" value="XM_033831077.1"/>
</dbReference>
<evidence type="ECO:0000313" key="6">
    <source>
        <dbReference type="EMBL" id="KAF2247539.1"/>
    </source>
</evidence>
<evidence type="ECO:0000313" key="7">
    <source>
        <dbReference type="Proteomes" id="UP000800094"/>
    </source>
</evidence>
<feature type="domain" description="Chalcone/stilbene synthase C-terminal" evidence="5">
    <location>
        <begin position="257"/>
        <end position="384"/>
    </location>
</feature>
<dbReference type="Proteomes" id="UP000800094">
    <property type="component" value="Unassembled WGS sequence"/>
</dbReference>
<sequence length="430" mass="46906">MGSSTKADSLYITGLAHEYPPYSFKQDQFEDVLRRLRPDDVTSAGIQKLIDFNRKTGISSRPTIFDYTTWDKESSIPPPIDELSRLFRTVGVDLTASACRKAMFEAGVSREDITHVVAVTCTDTGNPGYDLLVCQSLRLHSGVARTLLHGVGCAGGLSALRAAADLAAAATHRGRPARILVFACELCSLFLRCEVELACRDSERLHIAPALFSDAAAAVVVCNGLAVGEMGRPPVFELLEWGSMVVSGTVECMSYLTEPNGMIANITKDVPKTAIGAIRPMFDQLRHTLGMTYKHRSWMHAPPSKFDWAIHPGGAAILQGAQRTLHLTDDHIRASLEVYRSYGNSSSPTVLIVLDKLRQMGEGRDHVVATSFGPGLAIEMCVMKRFKVLKSSAHHSDQDTTLFIQHLGCCLAGPEEYQEMRQDLGVGGSR</sequence>
<dbReference type="EMBL" id="ML987197">
    <property type="protein sequence ID" value="KAF2247539.1"/>
    <property type="molecule type" value="Genomic_DNA"/>
</dbReference>
<keyword evidence="3" id="KW-0012">Acyltransferase</keyword>
<comment type="similarity">
    <text evidence="1 3">Belongs to the thiolase-like superfamily. Chalcone/stilbene synthases family.</text>
</comment>
<dbReference type="SUPFAM" id="SSF53901">
    <property type="entry name" value="Thiolase-like"/>
    <property type="match status" value="2"/>
</dbReference>
<dbReference type="GO" id="GO:0016747">
    <property type="term" value="F:acyltransferase activity, transferring groups other than amino-acyl groups"/>
    <property type="evidence" value="ECO:0007669"/>
    <property type="project" value="InterPro"/>
</dbReference>
<dbReference type="Pfam" id="PF02797">
    <property type="entry name" value="Chal_sti_synt_C"/>
    <property type="match status" value="1"/>
</dbReference>
<dbReference type="InterPro" id="IPR011141">
    <property type="entry name" value="Polyketide_synthase_type-III"/>
</dbReference>
<dbReference type="GeneID" id="54584407"/>
<gene>
    <name evidence="6" type="ORF">BU26DRAFT_532110</name>
</gene>
<dbReference type="Gene3D" id="3.40.47.10">
    <property type="match status" value="2"/>
</dbReference>
<keyword evidence="7" id="KW-1185">Reference proteome</keyword>
<name>A0A6A6IBC2_9PLEO</name>
<reference evidence="6" key="1">
    <citation type="journal article" date="2020" name="Stud. Mycol.">
        <title>101 Dothideomycetes genomes: a test case for predicting lifestyles and emergence of pathogens.</title>
        <authorList>
            <person name="Haridas S."/>
            <person name="Albert R."/>
            <person name="Binder M."/>
            <person name="Bloem J."/>
            <person name="Labutti K."/>
            <person name="Salamov A."/>
            <person name="Andreopoulos B."/>
            <person name="Baker S."/>
            <person name="Barry K."/>
            <person name="Bills G."/>
            <person name="Bluhm B."/>
            <person name="Cannon C."/>
            <person name="Castanera R."/>
            <person name="Culley D."/>
            <person name="Daum C."/>
            <person name="Ezra D."/>
            <person name="Gonzalez J."/>
            <person name="Henrissat B."/>
            <person name="Kuo A."/>
            <person name="Liang C."/>
            <person name="Lipzen A."/>
            <person name="Lutzoni F."/>
            <person name="Magnuson J."/>
            <person name="Mondo S."/>
            <person name="Nolan M."/>
            <person name="Ohm R."/>
            <person name="Pangilinan J."/>
            <person name="Park H.-J."/>
            <person name="Ramirez L."/>
            <person name="Alfaro M."/>
            <person name="Sun H."/>
            <person name="Tritt A."/>
            <person name="Yoshinaga Y."/>
            <person name="Zwiers L.-H."/>
            <person name="Turgeon B."/>
            <person name="Goodwin S."/>
            <person name="Spatafora J."/>
            <person name="Crous P."/>
            <person name="Grigoriev I."/>
        </authorList>
    </citation>
    <scope>NUCLEOTIDE SEQUENCE</scope>
    <source>
        <strain evidence="6">CBS 122368</strain>
    </source>
</reference>
<dbReference type="AlphaFoldDB" id="A0A6A6IBC2"/>
<dbReference type="PIRSF" id="PIRSF000451">
    <property type="entry name" value="PKS_III"/>
    <property type="match status" value="1"/>
</dbReference>
<proteinExistence type="inferred from homology"/>
<feature type="domain" description="Chalcone/stilbene synthase N-terminal" evidence="4">
    <location>
        <begin position="78"/>
        <end position="222"/>
    </location>
</feature>
<evidence type="ECO:0000256" key="1">
    <source>
        <dbReference type="ARBA" id="ARBA00005531"/>
    </source>
</evidence>
<evidence type="ECO:0000256" key="2">
    <source>
        <dbReference type="ARBA" id="ARBA00022679"/>
    </source>
</evidence>
<organism evidence="6 7">
    <name type="scientific">Trematosphaeria pertusa</name>
    <dbReference type="NCBI Taxonomy" id="390896"/>
    <lineage>
        <taxon>Eukaryota</taxon>
        <taxon>Fungi</taxon>
        <taxon>Dikarya</taxon>
        <taxon>Ascomycota</taxon>
        <taxon>Pezizomycotina</taxon>
        <taxon>Dothideomycetes</taxon>
        <taxon>Pleosporomycetidae</taxon>
        <taxon>Pleosporales</taxon>
        <taxon>Massarineae</taxon>
        <taxon>Trematosphaeriaceae</taxon>
        <taxon>Trematosphaeria</taxon>
    </lineage>
</organism>